<evidence type="ECO:0000313" key="1">
    <source>
        <dbReference type="EMBL" id="QEO10289.1"/>
    </source>
</evidence>
<protein>
    <submittedName>
        <fullName evidence="1">Uncharacterized protein</fullName>
    </submittedName>
</protein>
<proteinExistence type="predicted"/>
<organism evidence="1 2">
    <name type="scientific">Protaetiibacter larvae</name>
    <dbReference type="NCBI Taxonomy" id="2592654"/>
    <lineage>
        <taxon>Bacteria</taxon>
        <taxon>Bacillati</taxon>
        <taxon>Actinomycetota</taxon>
        <taxon>Actinomycetes</taxon>
        <taxon>Micrococcales</taxon>
        <taxon>Microbacteriaceae</taxon>
        <taxon>Protaetiibacter</taxon>
    </lineage>
</organism>
<dbReference type="EMBL" id="CP043504">
    <property type="protein sequence ID" value="QEO10289.1"/>
    <property type="molecule type" value="Genomic_DNA"/>
</dbReference>
<keyword evidence="2" id="KW-1185">Reference proteome</keyword>
<evidence type="ECO:0000313" key="2">
    <source>
        <dbReference type="Proteomes" id="UP000322159"/>
    </source>
</evidence>
<dbReference type="AlphaFoldDB" id="A0A5C1YAP7"/>
<name>A0A5C1YAP7_9MICO</name>
<gene>
    <name evidence="1" type="ORF">FLP23_09880</name>
</gene>
<sequence length="165" mass="17983">MDLEQGSDDSFGVQGVPDPLVQGVLIGWADGASRVLREVGISKVSVDMIESSAVAELVRRALAPRGAVSDVDGRTRDVEDDSPDEEALAAAFLLVYLVSLRDHWATARAPEAALVELLTFFPDDALLRRLGWKQPKLPVTHGRGLRMLKRVVRRLSDIVNSSARV</sequence>
<dbReference type="Proteomes" id="UP000322159">
    <property type="component" value="Chromosome"/>
</dbReference>
<accession>A0A5C1YAP7</accession>
<reference evidence="1 2" key="1">
    <citation type="submission" date="2019-09" db="EMBL/GenBank/DDBJ databases">
        <title>Genome sequencing of strain KACC 19322.</title>
        <authorList>
            <person name="Heo J."/>
            <person name="Kim S.-J."/>
            <person name="Kim J.-S."/>
            <person name="Hong S.-B."/>
            <person name="Kwon S.-W."/>
        </authorList>
    </citation>
    <scope>NUCLEOTIDE SEQUENCE [LARGE SCALE GENOMIC DNA]</scope>
    <source>
        <strain evidence="1 2">KACC 19322</strain>
    </source>
</reference>
<dbReference type="KEGG" id="lyk:FLP23_09880"/>